<dbReference type="AlphaFoldDB" id="A0A7K5Q614"/>
<dbReference type="GO" id="GO:0007156">
    <property type="term" value="P:homophilic cell adhesion via plasma membrane adhesion molecules"/>
    <property type="evidence" value="ECO:0007669"/>
    <property type="project" value="InterPro"/>
</dbReference>
<protein>
    <submittedName>
        <fullName evidence="13">PCDBF protein</fullName>
    </submittedName>
</protein>
<evidence type="ECO:0000256" key="4">
    <source>
        <dbReference type="ARBA" id="ARBA00022729"/>
    </source>
</evidence>
<dbReference type="Pfam" id="PF00028">
    <property type="entry name" value="Cadherin"/>
    <property type="match status" value="3"/>
</dbReference>
<dbReference type="CDD" id="cd11304">
    <property type="entry name" value="Cadherin_repeat"/>
    <property type="match status" value="4"/>
</dbReference>
<evidence type="ECO:0000256" key="2">
    <source>
        <dbReference type="ARBA" id="ARBA00022475"/>
    </source>
</evidence>
<sequence length="352" mass="38549">IPETSEPGSRFPLEVAQDLDIGSNTVQTYSISPENEYFSVSYGSRGQDDTYLEVVLEKALDREEQSEMSFSVVAEDGGSPRRSGTTQVQIIILDANDNAPIFTQERYIGKVLENMPEGSVVLTVLATDQDAGVNGDISYQLSQAAGQSDSAFVIDPMTGEIKLTKPLDFLNFEEHEFYELVVQARDAGGLSSHSKVHIKVTDVNNYVPEIVIMSVFRQVPEDTPLGTVIAIFSVQDRDSGANGEVQCSISDSHPFRLEKSFDNYYRVVTAELLDREQVSEYNVTVRAADGGSPALQSSAVLALRVLDVNDNAPVFAEERYSARLAENNAAGALVLTVRATDADWGQNARVRY</sequence>
<evidence type="ECO:0000256" key="1">
    <source>
        <dbReference type="ARBA" id="ARBA00004251"/>
    </source>
</evidence>
<evidence type="ECO:0000313" key="13">
    <source>
        <dbReference type="EMBL" id="NWT62705.1"/>
    </source>
</evidence>
<keyword evidence="6 11" id="KW-0106">Calcium</keyword>
<feature type="non-terminal residue" evidence="13">
    <location>
        <position position="1"/>
    </location>
</feature>
<evidence type="ECO:0000256" key="7">
    <source>
        <dbReference type="ARBA" id="ARBA00022889"/>
    </source>
</evidence>
<gene>
    <name evidence="13" type="primary">Pcdhb15</name>
    <name evidence="13" type="ORF">ERYMCC_R02590</name>
</gene>
<evidence type="ECO:0000256" key="5">
    <source>
        <dbReference type="ARBA" id="ARBA00022737"/>
    </source>
</evidence>
<keyword evidence="9" id="KW-0472">Membrane</keyword>
<accession>A0A7K5Q614</accession>
<keyword evidence="4" id="KW-0732">Signal</keyword>
<dbReference type="GO" id="GO:0005886">
    <property type="term" value="C:plasma membrane"/>
    <property type="evidence" value="ECO:0007669"/>
    <property type="project" value="UniProtKB-SubCell"/>
</dbReference>
<evidence type="ECO:0000313" key="14">
    <source>
        <dbReference type="Proteomes" id="UP000532437"/>
    </source>
</evidence>
<feature type="domain" description="Cadherin" evidence="12">
    <location>
        <begin position="218"/>
        <end position="315"/>
    </location>
</feature>
<dbReference type="Proteomes" id="UP000532437">
    <property type="component" value="Unassembled WGS sequence"/>
</dbReference>
<keyword evidence="3" id="KW-0812">Transmembrane</keyword>
<keyword evidence="10" id="KW-0325">Glycoprotein</keyword>
<feature type="domain" description="Cadherin" evidence="12">
    <location>
        <begin position="1"/>
        <end position="102"/>
    </location>
</feature>
<dbReference type="PROSITE" id="PS00232">
    <property type="entry name" value="CADHERIN_1"/>
    <property type="match status" value="2"/>
</dbReference>
<name>A0A7K5Q614_9CORV</name>
<evidence type="ECO:0000256" key="8">
    <source>
        <dbReference type="ARBA" id="ARBA00022989"/>
    </source>
</evidence>
<dbReference type="PANTHER" id="PTHR24028">
    <property type="entry name" value="CADHERIN-87A"/>
    <property type="match status" value="1"/>
</dbReference>
<evidence type="ECO:0000256" key="9">
    <source>
        <dbReference type="ARBA" id="ARBA00023136"/>
    </source>
</evidence>
<dbReference type="FunFam" id="2.60.40.60:FF:000002">
    <property type="entry name" value="Protocadherin alpha 2"/>
    <property type="match status" value="1"/>
</dbReference>
<evidence type="ECO:0000256" key="10">
    <source>
        <dbReference type="ARBA" id="ARBA00023180"/>
    </source>
</evidence>
<evidence type="ECO:0000256" key="6">
    <source>
        <dbReference type="ARBA" id="ARBA00022837"/>
    </source>
</evidence>
<feature type="domain" description="Cadherin" evidence="12">
    <location>
        <begin position="103"/>
        <end position="210"/>
    </location>
</feature>
<keyword evidence="5" id="KW-0677">Repeat</keyword>
<reference evidence="13 14" key="1">
    <citation type="submission" date="2019-09" db="EMBL/GenBank/DDBJ databases">
        <title>Bird 10,000 Genomes (B10K) Project - Family phase.</title>
        <authorList>
            <person name="Zhang G."/>
        </authorList>
    </citation>
    <scope>NUCLEOTIDE SEQUENCE [LARGE SCALE GENOMIC DNA]</scope>
    <source>
        <strain evidence="13">B10K-DU-002-60</strain>
        <tissue evidence="13">Muscle</tissue>
    </source>
</reference>
<dbReference type="SUPFAM" id="SSF49313">
    <property type="entry name" value="Cadherin-like"/>
    <property type="match status" value="4"/>
</dbReference>
<dbReference type="PANTHER" id="PTHR24028:SF234">
    <property type="entry name" value="PROTOCADHERIN GAMMA-A3"/>
    <property type="match status" value="1"/>
</dbReference>
<evidence type="ECO:0000256" key="3">
    <source>
        <dbReference type="ARBA" id="ARBA00022692"/>
    </source>
</evidence>
<evidence type="ECO:0000259" key="12">
    <source>
        <dbReference type="PROSITE" id="PS50268"/>
    </source>
</evidence>
<dbReference type="SMART" id="SM00112">
    <property type="entry name" value="CA"/>
    <property type="match status" value="3"/>
</dbReference>
<comment type="subcellular location">
    <subcellularLocation>
        <location evidence="1">Cell membrane</location>
        <topology evidence="1">Single-pass type I membrane protein</topology>
    </subcellularLocation>
</comment>
<organism evidence="13 14">
    <name type="scientific">Erythrocercus mccallii</name>
    <dbReference type="NCBI Taxonomy" id="107208"/>
    <lineage>
        <taxon>Eukaryota</taxon>
        <taxon>Metazoa</taxon>
        <taxon>Chordata</taxon>
        <taxon>Craniata</taxon>
        <taxon>Vertebrata</taxon>
        <taxon>Euteleostomi</taxon>
        <taxon>Archelosauria</taxon>
        <taxon>Archosauria</taxon>
        <taxon>Dinosauria</taxon>
        <taxon>Saurischia</taxon>
        <taxon>Theropoda</taxon>
        <taxon>Coelurosauria</taxon>
        <taxon>Aves</taxon>
        <taxon>Neognathae</taxon>
        <taxon>Neoaves</taxon>
        <taxon>Telluraves</taxon>
        <taxon>Australaves</taxon>
        <taxon>Passeriformes</taxon>
        <taxon>Corvoidea</taxon>
        <taxon>Dicruridae</taxon>
        <taxon>Erythrocercus</taxon>
    </lineage>
</organism>
<feature type="domain" description="Cadherin" evidence="12">
    <location>
        <begin position="316"/>
        <end position="352"/>
    </location>
</feature>
<keyword evidence="8" id="KW-1133">Transmembrane helix</keyword>
<keyword evidence="2" id="KW-1003">Cell membrane</keyword>
<keyword evidence="14" id="KW-1185">Reference proteome</keyword>
<dbReference type="PROSITE" id="PS50268">
    <property type="entry name" value="CADHERIN_2"/>
    <property type="match status" value="4"/>
</dbReference>
<dbReference type="InterPro" id="IPR002126">
    <property type="entry name" value="Cadherin-like_dom"/>
</dbReference>
<dbReference type="InterPro" id="IPR015919">
    <property type="entry name" value="Cadherin-like_sf"/>
</dbReference>
<dbReference type="FunFam" id="2.60.40.60:FF:000248">
    <property type="entry name" value="Protocadherin 10"/>
    <property type="match status" value="1"/>
</dbReference>
<dbReference type="EMBL" id="VZRG01005622">
    <property type="protein sequence ID" value="NWT62705.1"/>
    <property type="molecule type" value="Genomic_DNA"/>
</dbReference>
<keyword evidence="7" id="KW-0130">Cell adhesion</keyword>
<proteinExistence type="predicted"/>
<dbReference type="PRINTS" id="PR00205">
    <property type="entry name" value="CADHERIN"/>
</dbReference>
<evidence type="ECO:0000256" key="11">
    <source>
        <dbReference type="PROSITE-ProRule" id="PRU00043"/>
    </source>
</evidence>
<dbReference type="InterPro" id="IPR050174">
    <property type="entry name" value="Protocadherin/Cadherin-CA"/>
</dbReference>
<dbReference type="InterPro" id="IPR020894">
    <property type="entry name" value="Cadherin_CS"/>
</dbReference>
<dbReference type="Gene3D" id="2.60.40.60">
    <property type="entry name" value="Cadherins"/>
    <property type="match status" value="4"/>
</dbReference>
<comment type="caution">
    <text evidence="13">The sequence shown here is derived from an EMBL/GenBank/DDBJ whole genome shotgun (WGS) entry which is preliminary data.</text>
</comment>
<dbReference type="FunFam" id="2.60.40.60:FF:000007">
    <property type="entry name" value="Protocadherin alpha 2"/>
    <property type="match status" value="1"/>
</dbReference>
<feature type="non-terminal residue" evidence="13">
    <location>
        <position position="352"/>
    </location>
</feature>
<dbReference type="GO" id="GO:0005509">
    <property type="term" value="F:calcium ion binding"/>
    <property type="evidence" value="ECO:0007669"/>
    <property type="project" value="UniProtKB-UniRule"/>
</dbReference>